<name>A0ABM8RQD1_9BACT</name>
<dbReference type="EMBL" id="CAJNBJ010000017">
    <property type="protein sequence ID" value="CAE6766081.1"/>
    <property type="molecule type" value="Genomic_DNA"/>
</dbReference>
<sequence>MHVIVVGLSHKTAPVEIREKLAVPESRLREALSRLCTYPGVREGLLLSTCNRVEVYAVVEDLESGYGRVQEFLADTHLSLSSEHLTPHLYWHAGDRAIGHLFRVASSLDSMIVGESQILGQIKDAFEVALTHKASGLLLNKIVKKAISVAKRVRTETKIAETAVSVSYAAVELAKKIFSNLTEKTVLLIGAGEMAKLAARHLIANGVRQVRITTRNFQHGLELAQKFNGTAVPFEDYKTELAEADIVLVSTGASHYLVTADDVQRAMRQRMSRPMFLIDISVPRNIDPAVRPIDDAFLFDIDDLHMRVEQNREDRLREAAKAEQMVVEEVAVLGQWLQSLEVTPTIVALRSRTEEIKRREVEKVLARLTHLSTEDRAAVESLASAIVNKMVHGTMVTLKTEATSSSGAAYVDAARRFFNLEETQPAYSSGQAEGQELPERNGPGHEATGFSEPSLVQHTTKEPGRRGR</sequence>
<evidence type="ECO:0000313" key="15">
    <source>
        <dbReference type="Proteomes" id="UP000675880"/>
    </source>
</evidence>
<evidence type="ECO:0000256" key="10">
    <source>
        <dbReference type="SAM" id="MobiDB-lite"/>
    </source>
</evidence>
<evidence type="ECO:0000313" key="14">
    <source>
        <dbReference type="EMBL" id="CAE6766081.1"/>
    </source>
</evidence>
<evidence type="ECO:0000256" key="6">
    <source>
        <dbReference type="ARBA" id="ARBA00023244"/>
    </source>
</evidence>
<feature type="domain" description="Tetrapyrrole biosynthesis glutamyl-tRNA reductase dimerisation" evidence="11">
    <location>
        <begin position="321"/>
        <end position="420"/>
    </location>
</feature>
<evidence type="ECO:0000259" key="11">
    <source>
        <dbReference type="Pfam" id="PF00745"/>
    </source>
</evidence>
<feature type="active site" description="Nucleophile" evidence="8">
    <location>
        <position position="50"/>
    </location>
</feature>
<dbReference type="PIRSF" id="PIRSF000445">
    <property type="entry name" value="4pyrrol_synth_GluRdtase"/>
    <property type="match status" value="1"/>
</dbReference>
<feature type="region of interest" description="Disordered" evidence="10">
    <location>
        <begin position="425"/>
        <end position="468"/>
    </location>
</feature>
<feature type="binding site" evidence="8">
    <location>
        <position position="110"/>
    </location>
    <ligand>
        <name>substrate</name>
    </ligand>
</feature>
<dbReference type="InterPro" id="IPR036291">
    <property type="entry name" value="NAD(P)-bd_dom_sf"/>
</dbReference>
<dbReference type="NCBIfam" id="TIGR01035">
    <property type="entry name" value="hemA"/>
    <property type="match status" value="1"/>
</dbReference>
<dbReference type="SUPFAM" id="SSF69075">
    <property type="entry name" value="Glutamyl tRNA-reductase dimerization domain"/>
    <property type="match status" value="1"/>
</dbReference>
<comment type="function">
    <text evidence="8">Catalyzes the NADPH-dependent reduction of glutamyl-tRNA(Glu) to glutamate 1-semialdehyde (GSA).</text>
</comment>
<feature type="domain" description="Glutamyl-tRNA reductase N-terminal" evidence="13">
    <location>
        <begin position="6"/>
        <end position="157"/>
    </location>
</feature>
<comment type="catalytic activity">
    <reaction evidence="7 8 9">
        <text>(S)-4-amino-5-oxopentanoate + tRNA(Glu) + NADP(+) = L-glutamyl-tRNA(Glu) + NADPH + H(+)</text>
        <dbReference type="Rhea" id="RHEA:12344"/>
        <dbReference type="Rhea" id="RHEA-COMP:9663"/>
        <dbReference type="Rhea" id="RHEA-COMP:9680"/>
        <dbReference type="ChEBI" id="CHEBI:15378"/>
        <dbReference type="ChEBI" id="CHEBI:57501"/>
        <dbReference type="ChEBI" id="CHEBI:57783"/>
        <dbReference type="ChEBI" id="CHEBI:58349"/>
        <dbReference type="ChEBI" id="CHEBI:78442"/>
        <dbReference type="ChEBI" id="CHEBI:78520"/>
        <dbReference type="EC" id="1.2.1.70"/>
    </reaction>
</comment>
<evidence type="ECO:0000256" key="2">
    <source>
        <dbReference type="ARBA" id="ARBA00005916"/>
    </source>
</evidence>
<dbReference type="PANTHER" id="PTHR43013:SF1">
    <property type="entry name" value="GLUTAMYL-TRNA REDUCTASE"/>
    <property type="match status" value="1"/>
</dbReference>
<keyword evidence="15" id="KW-1185">Reference proteome</keyword>
<dbReference type="SUPFAM" id="SSF69742">
    <property type="entry name" value="Glutamyl tRNA-reductase catalytic, N-terminal domain"/>
    <property type="match status" value="1"/>
</dbReference>
<evidence type="ECO:0000256" key="7">
    <source>
        <dbReference type="ARBA" id="ARBA00047464"/>
    </source>
</evidence>
<feature type="compositionally biased region" description="Basic and acidic residues" evidence="10">
    <location>
        <begin position="459"/>
        <end position="468"/>
    </location>
</feature>
<dbReference type="InterPro" id="IPR036453">
    <property type="entry name" value="GluRdtase_dimer_dom_sf"/>
</dbReference>
<evidence type="ECO:0000256" key="8">
    <source>
        <dbReference type="HAMAP-Rule" id="MF_00087"/>
    </source>
</evidence>
<organism evidence="14 15">
    <name type="scientific">Nitrospira defluvii</name>
    <dbReference type="NCBI Taxonomy" id="330214"/>
    <lineage>
        <taxon>Bacteria</taxon>
        <taxon>Pseudomonadati</taxon>
        <taxon>Nitrospirota</taxon>
        <taxon>Nitrospiria</taxon>
        <taxon>Nitrospirales</taxon>
        <taxon>Nitrospiraceae</taxon>
        <taxon>Nitrospira</taxon>
    </lineage>
</organism>
<proteinExistence type="inferred from homology"/>
<dbReference type="PROSITE" id="PS00747">
    <property type="entry name" value="GLUTR"/>
    <property type="match status" value="1"/>
</dbReference>
<evidence type="ECO:0000259" key="13">
    <source>
        <dbReference type="Pfam" id="PF05201"/>
    </source>
</evidence>
<keyword evidence="4 8" id="KW-0521">NADP</keyword>
<comment type="subunit">
    <text evidence="8">Homodimer.</text>
</comment>
<dbReference type="InterPro" id="IPR018214">
    <property type="entry name" value="GluRdtase_CS"/>
</dbReference>
<reference evidence="14 15" key="1">
    <citation type="submission" date="2021-02" db="EMBL/GenBank/DDBJ databases">
        <authorList>
            <person name="Han P."/>
        </authorList>
    </citation>
    <scope>NUCLEOTIDE SEQUENCE [LARGE SCALE GENOMIC DNA]</scope>
    <source>
        <strain evidence="14">Candidatus Nitrospira sp. ZN2</strain>
    </source>
</reference>
<evidence type="ECO:0000259" key="12">
    <source>
        <dbReference type="Pfam" id="PF01488"/>
    </source>
</evidence>
<evidence type="ECO:0000256" key="1">
    <source>
        <dbReference type="ARBA" id="ARBA00005059"/>
    </source>
</evidence>
<evidence type="ECO:0000256" key="5">
    <source>
        <dbReference type="ARBA" id="ARBA00023002"/>
    </source>
</evidence>
<dbReference type="Pfam" id="PF05201">
    <property type="entry name" value="GlutR_N"/>
    <property type="match status" value="1"/>
</dbReference>
<feature type="binding site" evidence="8">
    <location>
        <begin position="190"/>
        <end position="195"/>
    </location>
    <ligand>
        <name>NADP(+)</name>
        <dbReference type="ChEBI" id="CHEBI:58349"/>
    </ligand>
</feature>
<feature type="binding site" evidence="8">
    <location>
        <begin position="115"/>
        <end position="117"/>
    </location>
    <ligand>
        <name>substrate</name>
    </ligand>
</feature>
<comment type="pathway">
    <text evidence="1 8 9">Porphyrin-containing compound metabolism; protoporphyrin-IX biosynthesis; 5-aminolevulinate from L-glutamyl-tRNA(Glu): step 1/2.</text>
</comment>
<keyword evidence="5 8" id="KW-0560">Oxidoreductase</keyword>
<dbReference type="EC" id="1.2.1.70" evidence="3 8"/>
<accession>A0ABM8RQD1</accession>
<gene>
    <name evidence="8 14" type="primary">hemA</name>
    <name evidence="14" type="ORF">NSPZN2_40048</name>
</gene>
<comment type="similarity">
    <text evidence="2 8 9">Belongs to the glutamyl-tRNA reductase family.</text>
</comment>
<dbReference type="InterPro" id="IPR015895">
    <property type="entry name" value="4pyrrol_synth_GluRdtase_N"/>
</dbReference>
<dbReference type="Pfam" id="PF01488">
    <property type="entry name" value="Shikimate_DH"/>
    <property type="match status" value="1"/>
</dbReference>
<dbReference type="Gene3D" id="3.40.50.720">
    <property type="entry name" value="NAD(P)-binding Rossmann-like Domain"/>
    <property type="match status" value="1"/>
</dbReference>
<dbReference type="PANTHER" id="PTHR43013">
    <property type="entry name" value="GLUTAMYL-TRNA REDUCTASE"/>
    <property type="match status" value="1"/>
</dbReference>
<feature type="site" description="Important for activity" evidence="8">
    <location>
        <position position="100"/>
    </location>
</feature>
<dbReference type="InterPro" id="IPR015896">
    <property type="entry name" value="4pyrrol_synth_GluRdtase_dimer"/>
</dbReference>
<dbReference type="GO" id="GO:0008883">
    <property type="term" value="F:glutamyl-tRNA reductase activity"/>
    <property type="evidence" value="ECO:0007669"/>
    <property type="project" value="UniProtKB-EC"/>
</dbReference>
<comment type="caution">
    <text evidence="14">The sequence shown here is derived from an EMBL/GenBank/DDBJ whole genome shotgun (WGS) entry which is preliminary data.</text>
</comment>
<dbReference type="CDD" id="cd05213">
    <property type="entry name" value="NAD_bind_Glutamyl_tRNA_reduct"/>
    <property type="match status" value="1"/>
</dbReference>
<protein>
    <recommendedName>
        <fullName evidence="3 8">Glutamyl-tRNA reductase</fullName>
        <shortName evidence="8">GluTR</shortName>
        <ecNumber evidence="3 8">1.2.1.70</ecNumber>
    </recommendedName>
</protein>
<dbReference type="InterPro" id="IPR006151">
    <property type="entry name" value="Shikm_DH/Glu-tRNA_Rdtase"/>
</dbReference>
<evidence type="ECO:0000256" key="9">
    <source>
        <dbReference type="RuleBase" id="RU000584"/>
    </source>
</evidence>
<comment type="miscellaneous">
    <text evidence="8">During catalysis, the active site Cys acts as a nucleophile attacking the alpha-carbonyl group of tRNA-bound glutamate with the formation of a thioester intermediate between enzyme and glutamate, and the concomitant release of tRNA(Glu). The thioester intermediate is finally reduced by direct hydride transfer from NADPH, to form the product GSA.</text>
</comment>
<feature type="binding site" evidence="8">
    <location>
        <position position="121"/>
    </location>
    <ligand>
        <name>substrate</name>
    </ligand>
</feature>
<dbReference type="SUPFAM" id="SSF51735">
    <property type="entry name" value="NAD(P)-binding Rossmann-fold domains"/>
    <property type="match status" value="1"/>
</dbReference>
<dbReference type="HAMAP" id="MF_00087">
    <property type="entry name" value="Glu_tRNA_reductase"/>
    <property type="match status" value="1"/>
</dbReference>
<dbReference type="Proteomes" id="UP000675880">
    <property type="component" value="Unassembled WGS sequence"/>
</dbReference>
<dbReference type="InterPro" id="IPR036343">
    <property type="entry name" value="GluRdtase_N_sf"/>
</dbReference>
<evidence type="ECO:0000256" key="3">
    <source>
        <dbReference type="ARBA" id="ARBA00012970"/>
    </source>
</evidence>
<keyword evidence="6 8" id="KW-0627">Porphyrin biosynthesis</keyword>
<evidence type="ECO:0000256" key="4">
    <source>
        <dbReference type="ARBA" id="ARBA00022857"/>
    </source>
</evidence>
<feature type="domain" description="Quinate/shikimate 5-dehydrogenase/glutamyl-tRNA reductase" evidence="12">
    <location>
        <begin position="172"/>
        <end position="305"/>
    </location>
</feature>
<comment type="domain">
    <text evidence="8">Possesses an unusual extended V-shaped dimeric structure with each monomer consisting of three distinct domains arranged along a curved 'spinal' alpha-helix. The N-terminal catalytic domain specifically recognizes the glutamate moiety of the substrate. The second domain is the NADPH-binding domain, and the third C-terminal domain is responsible for dimerization.</text>
</comment>
<dbReference type="Gene3D" id="3.30.460.30">
    <property type="entry name" value="Glutamyl-tRNA reductase, N-terminal domain"/>
    <property type="match status" value="1"/>
</dbReference>
<dbReference type="NCBIfam" id="NF000744">
    <property type="entry name" value="PRK00045.1-3"/>
    <property type="match status" value="1"/>
</dbReference>
<dbReference type="Pfam" id="PF00745">
    <property type="entry name" value="GlutR_dimer"/>
    <property type="match status" value="1"/>
</dbReference>
<feature type="binding site" evidence="8">
    <location>
        <begin position="49"/>
        <end position="52"/>
    </location>
    <ligand>
        <name>substrate</name>
    </ligand>
</feature>
<dbReference type="InterPro" id="IPR000343">
    <property type="entry name" value="4pyrrol_synth_GluRdtase"/>
</dbReference>
<dbReference type="RefSeq" id="WP_213042933.1">
    <property type="nucleotide sequence ID" value="NZ_CAJNBJ010000017.1"/>
</dbReference>